<evidence type="ECO:0000313" key="3">
    <source>
        <dbReference type="EMBL" id="MBY8885273.1"/>
    </source>
</evidence>
<keyword evidence="2" id="KW-0472">Membrane</keyword>
<gene>
    <name evidence="3" type="ORF">K7472_10495</name>
</gene>
<dbReference type="EMBL" id="JAINVZ010000005">
    <property type="protein sequence ID" value="MBY8885273.1"/>
    <property type="molecule type" value="Genomic_DNA"/>
</dbReference>
<reference evidence="3 4" key="1">
    <citation type="submission" date="2021-08" db="EMBL/GenBank/DDBJ databases">
        <title>Streptomyces sp. PTM05 isolated from lichen.</title>
        <authorList>
            <person name="Somphong A."/>
            <person name="Phongsopitanun W."/>
            <person name="Tanasupawat S."/>
        </authorList>
    </citation>
    <scope>NUCLEOTIDE SEQUENCE [LARGE SCALE GENOMIC DNA]</scope>
    <source>
        <strain evidence="3 4">Ptm05</strain>
    </source>
</reference>
<feature type="transmembrane region" description="Helical" evidence="2">
    <location>
        <begin position="226"/>
        <end position="244"/>
    </location>
</feature>
<feature type="transmembrane region" description="Helical" evidence="2">
    <location>
        <begin position="312"/>
        <end position="336"/>
    </location>
</feature>
<evidence type="ECO:0000256" key="1">
    <source>
        <dbReference type="SAM" id="MobiDB-lite"/>
    </source>
</evidence>
<keyword evidence="2" id="KW-0812">Transmembrane</keyword>
<name>A0ABS7QQR2_9ACTN</name>
<accession>A0ABS7QQR2</accession>
<evidence type="ECO:0000256" key="2">
    <source>
        <dbReference type="SAM" id="Phobius"/>
    </source>
</evidence>
<organism evidence="3 4">
    <name type="scientific">Streptantibioticus parmotrematis</name>
    <dbReference type="NCBI Taxonomy" id="2873249"/>
    <lineage>
        <taxon>Bacteria</taxon>
        <taxon>Bacillati</taxon>
        <taxon>Actinomycetota</taxon>
        <taxon>Actinomycetes</taxon>
        <taxon>Kitasatosporales</taxon>
        <taxon>Streptomycetaceae</taxon>
        <taxon>Streptantibioticus</taxon>
    </lineage>
</organism>
<sequence>MSAISAVPEEPSTESISDGSRPPDPATRTSGGAPAPDAQGPPARGDTDESGPGEGSACDALLNAAVVERPLEEVLDLVTELRKSHTDAAWGEEALRTAVVNRPVPEAAELAALASRPPADPRSSDDAVRTAASARPVPEVIEFVECLSRPPHDAETMHTAIEAAATRRPVHEVAELVRRLAHLRAPQPQADGDGSSRAAHTAPRRSSRQRARADGESGARRSVLRWPAAFAIALCGLVHLRAVLTHTGAFTVAEGVGGAIALVCAVLVVCLMVRDTTAVWCAVAGSAAAVVSVHAVARALHLSPLGAAFRHGAGVAAVIAMAAGAVAVLLALPVLVRRVGGLSRSVDAAS</sequence>
<keyword evidence="4" id="KW-1185">Reference proteome</keyword>
<feature type="region of interest" description="Disordered" evidence="1">
    <location>
        <begin position="184"/>
        <end position="217"/>
    </location>
</feature>
<proteinExistence type="predicted"/>
<feature type="transmembrane region" description="Helical" evidence="2">
    <location>
        <begin position="250"/>
        <end position="271"/>
    </location>
</feature>
<feature type="region of interest" description="Disordered" evidence="1">
    <location>
        <begin position="1"/>
        <end position="59"/>
    </location>
</feature>
<comment type="caution">
    <text evidence="3">The sequence shown here is derived from an EMBL/GenBank/DDBJ whole genome shotgun (WGS) entry which is preliminary data.</text>
</comment>
<evidence type="ECO:0000313" key="4">
    <source>
        <dbReference type="Proteomes" id="UP001198565"/>
    </source>
</evidence>
<feature type="compositionally biased region" description="Low complexity" evidence="1">
    <location>
        <begin position="31"/>
        <end position="44"/>
    </location>
</feature>
<dbReference type="RefSeq" id="WP_222976489.1">
    <property type="nucleotide sequence ID" value="NZ_JAINVZ010000005.1"/>
</dbReference>
<protein>
    <submittedName>
        <fullName evidence="3">Uncharacterized protein</fullName>
    </submittedName>
</protein>
<dbReference type="Proteomes" id="UP001198565">
    <property type="component" value="Unassembled WGS sequence"/>
</dbReference>
<feature type="transmembrane region" description="Helical" evidence="2">
    <location>
        <begin position="278"/>
        <end position="300"/>
    </location>
</feature>
<keyword evidence="2" id="KW-1133">Transmembrane helix</keyword>